<dbReference type="Proteomes" id="UP000256690">
    <property type="component" value="Unassembled WGS sequence"/>
</dbReference>
<proteinExistence type="predicted"/>
<dbReference type="GeneID" id="38120829"/>
<dbReference type="AlphaFoldDB" id="A0A3D8QJ64"/>
<gene>
    <name evidence="1" type="ORF">DSM5745_10459</name>
</gene>
<keyword evidence="2" id="KW-1185">Reference proteome</keyword>
<sequence length="99" mass="10451">MPTSPPNTRGITEEYAISTETDTGGIRTQGSFLQAGDYGAGLLDNYGRVCGIVHGSAVSLCFGGFAEQSFGFCTAIDDIRTWVQEFMPGARLVLPEAPG</sequence>
<organism evidence="1 2">
    <name type="scientific">Aspergillus mulundensis</name>
    <dbReference type="NCBI Taxonomy" id="1810919"/>
    <lineage>
        <taxon>Eukaryota</taxon>
        <taxon>Fungi</taxon>
        <taxon>Dikarya</taxon>
        <taxon>Ascomycota</taxon>
        <taxon>Pezizomycotina</taxon>
        <taxon>Eurotiomycetes</taxon>
        <taxon>Eurotiomycetidae</taxon>
        <taxon>Eurotiales</taxon>
        <taxon>Aspergillaceae</taxon>
        <taxon>Aspergillus</taxon>
        <taxon>Aspergillus subgen. Nidulantes</taxon>
    </lineage>
</organism>
<comment type="caution">
    <text evidence="1">The sequence shown here is derived from an EMBL/GenBank/DDBJ whole genome shotgun (WGS) entry which is preliminary data.</text>
</comment>
<protein>
    <submittedName>
        <fullName evidence="1">Uncharacterized protein</fullName>
    </submittedName>
</protein>
<evidence type="ECO:0000313" key="2">
    <source>
        <dbReference type="Proteomes" id="UP000256690"/>
    </source>
</evidence>
<accession>A0A3D8QJ64</accession>
<name>A0A3D8QJ64_9EURO</name>
<dbReference type="RefSeq" id="XP_026598918.1">
    <property type="nucleotide sequence ID" value="XM_026752475.1"/>
</dbReference>
<dbReference type="EMBL" id="PVWQ01000016">
    <property type="protein sequence ID" value="RDW61787.1"/>
    <property type="molecule type" value="Genomic_DNA"/>
</dbReference>
<reference evidence="1 2" key="1">
    <citation type="journal article" date="2018" name="IMA Fungus">
        <title>IMA Genome-F 9: Draft genome sequence of Annulohypoxylon stygium, Aspergillus mulundensis, Berkeleyomyces basicola (syn. Thielaviopsis basicola), Ceratocystis smalleyi, two Cercospora beticola strains, Coleophoma cylindrospora, Fusarium fracticaudum, Phialophora cf. hyalina, and Morchella septimelata.</title>
        <authorList>
            <person name="Wingfield B.D."/>
            <person name="Bills G.F."/>
            <person name="Dong Y."/>
            <person name="Huang W."/>
            <person name="Nel W.J."/>
            <person name="Swalarsk-Parry B.S."/>
            <person name="Vaghefi N."/>
            <person name="Wilken P.M."/>
            <person name="An Z."/>
            <person name="de Beer Z.W."/>
            <person name="De Vos L."/>
            <person name="Chen L."/>
            <person name="Duong T.A."/>
            <person name="Gao Y."/>
            <person name="Hammerbacher A."/>
            <person name="Kikkert J.R."/>
            <person name="Li Y."/>
            <person name="Li H."/>
            <person name="Li K."/>
            <person name="Li Q."/>
            <person name="Liu X."/>
            <person name="Ma X."/>
            <person name="Naidoo K."/>
            <person name="Pethybridge S.J."/>
            <person name="Sun J."/>
            <person name="Steenkamp E.T."/>
            <person name="van der Nest M.A."/>
            <person name="van Wyk S."/>
            <person name="Wingfield M.J."/>
            <person name="Xiong C."/>
            <person name="Yue Q."/>
            <person name="Zhang X."/>
        </authorList>
    </citation>
    <scope>NUCLEOTIDE SEQUENCE [LARGE SCALE GENOMIC DNA]</scope>
    <source>
        <strain evidence="1 2">DSM 5745</strain>
    </source>
</reference>
<evidence type="ECO:0000313" key="1">
    <source>
        <dbReference type="EMBL" id="RDW61787.1"/>
    </source>
</evidence>